<dbReference type="Proteomes" id="UP001066276">
    <property type="component" value="Chromosome 11"/>
</dbReference>
<sequence length="104" mass="11418">MPHVSHCTDKAATDEHLRKIHAVIGNTETAGQLWSECACVCVCFSVRISLRVCVGLRVSECVSACGQLPICPSHESRIRIAFGHKCQRDQLPLDNAEQATICEQ</sequence>
<name>A0AAV7LMP0_PLEWA</name>
<protein>
    <submittedName>
        <fullName evidence="1">Uncharacterized protein</fullName>
    </submittedName>
</protein>
<proteinExistence type="predicted"/>
<evidence type="ECO:0000313" key="1">
    <source>
        <dbReference type="EMBL" id="KAJ1092332.1"/>
    </source>
</evidence>
<dbReference type="AlphaFoldDB" id="A0AAV7LMP0"/>
<accession>A0AAV7LMP0</accession>
<gene>
    <name evidence="1" type="ORF">NDU88_005443</name>
</gene>
<dbReference type="EMBL" id="JANPWB010000015">
    <property type="protein sequence ID" value="KAJ1092332.1"/>
    <property type="molecule type" value="Genomic_DNA"/>
</dbReference>
<reference evidence="1" key="1">
    <citation type="journal article" date="2022" name="bioRxiv">
        <title>Sequencing and chromosome-scale assembly of the giantPleurodeles waltlgenome.</title>
        <authorList>
            <person name="Brown T."/>
            <person name="Elewa A."/>
            <person name="Iarovenko S."/>
            <person name="Subramanian E."/>
            <person name="Araus A.J."/>
            <person name="Petzold A."/>
            <person name="Susuki M."/>
            <person name="Suzuki K.-i.T."/>
            <person name="Hayashi T."/>
            <person name="Toyoda A."/>
            <person name="Oliveira C."/>
            <person name="Osipova E."/>
            <person name="Leigh N.D."/>
            <person name="Simon A."/>
            <person name="Yun M.H."/>
        </authorList>
    </citation>
    <scope>NUCLEOTIDE SEQUENCE</scope>
    <source>
        <strain evidence="1">20211129_DDA</strain>
        <tissue evidence="1">Liver</tissue>
    </source>
</reference>
<organism evidence="1 2">
    <name type="scientific">Pleurodeles waltl</name>
    <name type="common">Iberian ribbed newt</name>
    <dbReference type="NCBI Taxonomy" id="8319"/>
    <lineage>
        <taxon>Eukaryota</taxon>
        <taxon>Metazoa</taxon>
        <taxon>Chordata</taxon>
        <taxon>Craniata</taxon>
        <taxon>Vertebrata</taxon>
        <taxon>Euteleostomi</taxon>
        <taxon>Amphibia</taxon>
        <taxon>Batrachia</taxon>
        <taxon>Caudata</taxon>
        <taxon>Salamandroidea</taxon>
        <taxon>Salamandridae</taxon>
        <taxon>Pleurodelinae</taxon>
        <taxon>Pleurodeles</taxon>
    </lineage>
</organism>
<comment type="caution">
    <text evidence="1">The sequence shown here is derived from an EMBL/GenBank/DDBJ whole genome shotgun (WGS) entry which is preliminary data.</text>
</comment>
<evidence type="ECO:0000313" key="2">
    <source>
        <dbReference type="Proteomes" id="UP001066276"/>
    </source>
</evidence>
<keyword evidence="2" id="KW-1185">Reference proteome</keyword>